<proteinExistence type="predicted"/>
<accession>A0A066ZCA4</accession>
<sequence length="255" mass="27617">MTSTLLMPRRYDRRATAPAATAAGSTAPTRVLDLTHPRVRAAVAALGSPPAAGETVAALRRAHRWIAGAVRPVYSIDEERPVSEVLRTGRGSCSQRMAVLEAVARSWGVPTRVRGLLVDGRFWYPRFPRLRALVPTEVVLAWPEFLLPERPSDDPWLPISALFADTPATGRTGEPFTNSGSETLFEALSRTAVDWDGTATAACPTTGPCDLSAHVRTDLGHFDSRDALFARHGQTLCPAARLLAEPFLSRHPAAH</sequence>
<dbReference type="Pfam" id="PF01841">
    <property type="entry name" value="Transglut_core"/>
    <property type="match status" value="1"/>
</dbReference>
<comment type="caution">
    <text evidence="3">The sequence shown here is derived from an EMBL/GenBank/DDBJ whole genome shotgun (WGS) entry which is preliminary data.</text>
</comment>
<name>A0A066ZCA4_9ACTN</name>
<reference evidence="3 4" key="1">
    <citation type="submission" date="2014-05" db="EMBL/GenBank/DDBJ databases">
        <title>Draft Genome Sequence of Kitasatospora cheerisanensis KCTC 2395.</title>
        <authorList>
            <person name="Nam D.H."/>
        </authorList>
    </citation>
    <scope>NUCLEOTIDE SEQUENCE [LARGE SCALE GENOMIC DNA]</scope>
    <source>
        <strain evidence="3 4">KCTC 2395</strain>
    </source>
</reference>
<dbReference type="InterPro" id="IPR002931">
    <property type="entry name" value="Transglutaminase-like"/>
</dbReference>
<feature type="domain" description="Transglutaminase-like" evidence="2">
    <location>
        <begin position="57"/>
        <end position="159"/>
    </location>
</feature>
<dbReference type="eggNOG" id="COG1305">
    <property type="taxonomic scope" value="Bacteria"/>
</dbReference>
<evidence type="ECO:0000313" key="4">
    <source>
        <dbReference type="Proteomes" id="UP000027178"/>
    </source>
</evidence>
<dbReference type="Proteomes" id="UP000027178">
    <property type="component" value="Unassembled WGS sequence"/>
</dbReference>
<dbReference type="EMBL" id="JNBY01000013">
    <property type="protein sequence ID" value="KDN87951.1"/>
    <property type="molecule type" value="Genomic_DNA"/>
</dbReference>
<dbReference type="AlphaFoldDB" id="A0A066ZCA4"/>
<dbReference type="SUPFAM" id="SSF54001">
    <property type="entry name" value="Cysteine proteinases"/>
    <property type="match status" value="1"/>
</dbReference>
<organism evidence="3 4">
    <name type="scientific">Kitasatospora cheerisanensis KCTC 2395</name>
    <dbReference type="NCBI Taxonomy" id="1348663"/>
    <lineage>
        <taxon>Bacteria</taxon>
        <taxon>Bacillati</taxon>
        <taxon>Actinomycetota</taxon>
        <taxon>Actinomycetes</taxon>
        <taxon>Kitasatosporales</taxon>
        <taxon>Streptomycetaceae</taxon>
        <taxon>Kitasatospora</taxon>
    </lineage>
</organism>
<feature type="compositionally biased region" description="Low complexity" evidence="1">
    <location>
        <begin position="16"/>
        <end position="30"/>
    </location>
</feature>
<evidence type="ECO:0000256" key="1">
    <source>
        <dbReference type="SAM" id="MobiDB-lite"/>
    </source>
</evidence>
<feature type="region of interest" description="Disordered" evidence="1">
    <location>
        <begin position="10"/>
        <end position="30"/>
    </location>
</feature>
<dbReference type="PATRIC" id="fig|1348663.4.peg.258"/>
<dbReference type="HOGENOM" id="CLU_1088940_0_0_11"/>
<gene>
    <name evidence="3" type="ORF">KCH_02780</name>
</gene>
<dbReference type="InterPro" id="IPR038765">
    <property type="entry name" value="Papain-like_cys_pep_sf"/>
</dbReference>
<keyword evidence="4" id="KW-1185">Reference proteome</keyword>
<evidence type="ECO:0000259" key="2">
    <source>
        <dbReference type="Pfam" id="PF01841"/>
    </source>
</evidence>
<dbReference type="RefSeq" id="WP_035858244.1">
    <property type="nucleotide sequence ID" value="NZ_KK853997.1"/>
</dbReference>
<protein>
    <recommendedName>
        <fullName evidence="2">Transglutaminase-like domain-containing protein</fullName>
    </recommendedName>
</protein>
<dbReference type="OrthoDB" id="4461372at2"/>
<evidence type="ECO:0000313" key="3">
    <source>
        <dbReference type="EMBL" id="KDN87951.1"/>
    </source>
</evidence>